<evidence type="ECO:0000313" key="3">
    <source>
        <dbReference type="EMBL" id="RST57308.1"/>
    </source>
</evidence>
<evidence type="ECO:0000313" key="4">
    <source>
        <dbReference type="Proteomes" id="UP000287296"/>
    </source>
</evidence>
<gene>
    <name evidence="3" type="ORF">D5F11_023105</name>
    <name evidence="2" type="ORF">J6TS1_38180</name>
</gene>
<protein>
    <submittedName>
        <fullName evidence="3">Uncharacterized protein</fullName>
    </submittedName>
</protein>
<keyword evidence="5" id="KW-1185">Reference proteome</keyword>
<comment type="caution">
    <text evidence="3">The sequence shown here is derived from an EMBL/GenBank/DDBJ whole genome shotgun (WGS) entry which is preliminary data.</text>
</comment>
<dbReference type="AlphaFoldDB" id="A0A429X286"/>
<feature type="compositionally biased region" description="Polar residues" evidence="1">
    <location>
        <begin position="63"/>
        <end position="72"/>
    </location>
</feature>
<sequence length="84" mass="9563">MYYEKLTHLMFKCPCIAACTEKNDQAKDTTNADESNTPQSIEPKNNQQSEANNTEVPEKKSDVTSAEDQNQMRLGVFAPRFYRA</sequence>
<reference evidence="2 5" key="2">
    <citation type="submission" date="2021-03" db="EMBL/GenBank/DDBJ databases">
        <title>Antimicrobial resistance genes in bacteria isolated from Japanese honey, and their potential for conferring macrolide and lincosamide resistance in the American foulbrood pathogen Paenibacillus larvae.</title>
        <authorList>
            <person name="Okamoto M."/>
            <person name="Kumagai M."/>
            <person name="Kanamori H."/>
            <person name="Takamatsu D."/>
        </authorList>
    </citation>
    <scope>NUCLEOTIDE SEQUENCE [LARGE SCALE GENOMIC DNA]</scope>
    <source>
        <strain evidence="2 5">J6TS1</strain>
    </source>
</reference>
<dbReference type="Proteomes" id="UP000287296">
    <property type="component" value="Unassembled WGS sequence"/>
</dbReference>
<dbReference type="EMBL" id="QYTW02000036">
    <property type="protein sequence ID" value="RST57308.1"/>
    <property type="molecule type" value="Genomic_DNA"/>
</dbReference>
<accession>A0A429X286</accession>
<evidence type="ECO:0000313" key="5">
    <source>
        <dbReference type="Proteomes" id="UP000680670"/>
    </source>
</evidence>
<evidence type="ECO:0000256" key="1">
    <source>
        <dbReference type="SAM" id="MobiDB-lite"/>
    </source>
</evidence>
<dbReference type="EMBL" id="BORJ01000011">
    <property type="protein sequence ID" value="GIN97948.1"/>
    <property type="molecule type" value="Genomic_DNA"/>
</dbReference>
<reference evidence="3 4" key="1">
    <citation type="submission" date="2018-12" db="EMBL/GenBank/DDBJ databases">
        <authorList>
            <person name="Sun L."/>
            <person name="Chen Z."/>
        </authorList>
    </citation>
    <scope>NUCLEOTIDE SEQUENCE [LARGE SCALE GENOMIC DNA]</scope>
    <source>
        <strain evidence="3 4">LMG 29736</strain>
    </source>
</reference>
<name>A0A429X286_SIMTE</name>
<organism evidence="3 4">
    <name type="scientific">Siminovitchia terrae</name>
    <name type="common">Bacillus terrae</name>
    <dbReference type="NCBI Taxonomy" id="1914933"/>
    <lineage>
        <taxon>Bacteria</taxon>
        <taxon>Bacillati</taxon>
        <taxon>Bacillota</taxon>
        <taxon>Bacilli</taxon>
        <taxon>Bacillales</taxon>
        <taxon>Bacillaceae</taxon>
        <taxon>Siminovitchia</taxon>
    </lineage>
</organism>
<proteinExistence type="predicted"/>
<feature type="compositionally biased region" description="Polar residues" evidence="1">
    <location>
        <begin position="28"/>
        <end position="55"/>
    </location>
</feature>
<dbReference type="RefSeq" id="WP_126646670.1">
    <property type="nucleotide sequence ID" value="NZ_BORI01000002.1"/>
</dbReference>
<feature type="region of interest" description="Disordered" evidence="1">
    <location>
        <begin position="24"/>
        <end position="84"/>
    </location>
</feature>
<dbReference type="Proteomes" id="UP000680670">
    <property type="component" value="Unassembled WGS sequence"/>
</dbReference>
<evidence type="ECO:0000313" key="2">
    <source>
        <dbReference type="EMBL" id="GIN97948.1"/>
    </source>
</evidence>